<evidence type="ECO:0000256" key="1">
    <source>
        <dbReference type="SAM" id="MobiDB-lite"/>
    </source>
</evidence>
<dbReference type="EMBL" id="JBFOLJ010000012">
    <property type="protein sequence ID" value="KAL2488986.1"/>
    <property type="molecule type" value="Genomic_DNA"/>
</dbReference>
<feature type="region of interest" description="Disordered" evidence="1">
    <location>
        <begin position="87"/>
        <end position="108"/>
    </location>
</feature>
<dbReference type="AlphaFoldDB" id="A0ABD1RLF5"/>
<dbReference type="Proteomes" id="UP001604277">
    <property type="component" value="Unassembled WGS sequence"/>
</dbReference>
<feature type="region of interest" description="Disordered" evidence="1">
    <location>
        <begin position="14"/>
        <end position="75"/>
    </location>
</feature>
<proteinExistence type="predicted"/>
<keyword evidence="3" id="KW-1185">Reference proteome</keyword>
<reference evidence="3" key="1">
    <citation type="submission" date="2024-07" db="EMBL/GenBank/DDBJ databases">
        <title>Two chromosome-level genome assemblies of Korean endemic species Abeliophyllum distichum and Forsythia ovata (Oleaceae).</title>
        <authorList>
            <person name="Jang H."/>
        </authorList>
    </citation>
    <scope>NUCLEOTIDE SEQUENCE [LARGE SCALE GENOMIC DNA]</scope>
</reference>
<organism evidence="2 3">
    <name type="scientific">Forsythia ovata</name>
    <dbReference type="NCBI Taxonomy" id="205694"/>
    <lineage>
        <taxon>Eukaryota</taxon>
        <taxon>Viridiplantae</taxon>
        <taxon>Streptophyta</taxon>
        <taxon>Embryophyta</taxon>
        <taxon>Tracheophyta</taxon>
        <taxon>Spermatophyta</taxon>
        <taxon>Magnoliopsida</taxon>
        <taxon>eudicotyledons</taxon>
        <taxon>Gunneridae</taxon>
        <taxon>Pentapetalae</taxon>
        <taxon>asterids</taxon>
        <taxon>lamiids</taxon>
        <taxon>Lamiales</taxon>
        <taxon>Oleaceae</taxon>
        <taxon>Forsythieae</taxon>
        <taxon>Forsythia</taxon>
    </lineage>
</organism>
<evidence type="ECO:0000313" key="3">
    <source>
        <dbReference type="Proteomes" id="UP001604277"/>
    </source>
</evidence>
<sequence>MWSKKFCFCITSCQRNRNDNPESEGSRSSGSGTGKRRSKSRGNHETKEKVTTIGQPNYAQLDSGGRAANTDAGASAASVMVVTGHVSDMGGSACGSSHGGGSGGDGGC</sequence>
<gene>
    <name evidence="2" type="ORF">Fot_42278</name>
</gene>
<evidence type="ECO:0000313" key="2">
    <source>
        <dbReference type="EMBL" id="KAL2488986.1"/>
    </source>
</evidence>
<name>A0ABD1RLF5_9LAMI</name>
<protein>
    <submittedName>
        <fullName evidence="2">Uncharacterized protein</fullName>
    </submittedName>
</protein>
<accession>A0ABD1RLF5</accession>
<comment type="caution">
    <text evidence="2">The sequence shown here is derived from an EMBL/GenBank/DDBJ whole genome shotgun (WGS) entry which is preliminary data.</text>
</comment>
<feature type="compositionally biased region" description="Gly residues" evidence="1">
    <location>
        <begin position="97"/>
        <end position="108"/>
    </location>
</feature>